<keyword evidence="2" id="KW-1003">Cell membrane</keyword>
<name>R0B9X9_9FIRM</name>
<comment type="subcellular location">
    <subcellularLocation>
        <location evidence="1">Cell membrane</location>
        <topology evidence="1">Multi-pass membrane protein</topology>
    </subcellularLocation>
</comment>
<evidence type="ECO:0000256" key="5">
    <source>
        <dbReference type="ARBA" id="ARBA00023136"/>
    </source>
</evidence>
<evidence type="ECO:0008006" key="9">
    <source>
        <dbReference type="Google" id="ProtNLM"/>
    </source>
</evidence>
<dbReference type="Proteomes" id="UP000013041">
    <property type="component" value="Unassembled WGS sequence"/>
</dbReference>
<gene>
    <name evidence="7" type="ORF">HMPREF1097_01205</name>
</gene>
<feature type="transmembrane region" description="Helical" evidence="6">
    <location>
        <begin position="212"/>
        <end position="235"/>
    </location>
</feature>
<evidence type="ECO:0000313" key="8">
    <source>
        <dbReference type="Proteomes" id="UP000013041"/>
    </source>
</evidence>
<keyword evidence="5 6" id="KW-0472">Membrane</keyword>
<keyword evidence="3 6" id="KW-0812">Transmembrane</keyword>
<dbReference type="InterPro" id="IPR001851">
    <property type="entry name" value="ABC_transp_permease"/>
</dbReference>
<evidence type="ECO:0000256" key="6">
    <source>
        <dbReference type="SAM" id="Phobius"/>
    </source>
</evidence>
<dbReference type="EMBL" id="AGYG01000009">
    <property type="protein sequence ID" value="ENZ41829.1"/>
    <property type="molecule type" value="Genomic_DNA"/>
</dbReference>
<feature type="transmembrane region" description="Helical" evidence="6">
    <location>
        <begin position="154"/>
        <end position="181"/>
    </location>
</feature>
<feature type="transmembrane region" description="Helical" evidence="6">
    <location>
        <begin position="50"/>
        <end position="79"/>
    </location>
</feature>
<dbReference type="PATRIC" id="fig|997897.5.peg.1283"/>
<evidence type="ECO:0000256" key="4">
    <source>
        <dbReference type="ARBA" id="ARBA00022989"/>
    </source>
</evidence>
<evidence type="ECO:0000256" key="1">
    <source>
        <dbReference type="ARBA" id="ARBA00004651"/>
    </source>
</evidence>
<keyword evidence="4 6" id="KW-1133">Transmembrane helix</keyword>
<feature type="transmembrane region" description="Helical" evidence="6">
    <location>
        <begin position="21"/>
        <end position="38"/>
    </location>
</feature>
<dbReference type="HOGENOM" id="CLU_028880_2_2_9"/>
<evidence type="ECO:0000256" key="2">
    <source>
        <dbReference type="ARBA" id="ARBA00022475"/>
    </source>
</evidence>
<evidence type="ECO:0000313" key="7">
    <source>
        <dbReference type="EMBL" id="ENZ41829.1"/>
    </source>
</evidence>
<dbReference type="RefSeq" id="WP_002571476.1">
    <property type="nucleotide sequence ID" value="NZ_KB851149.1"/>
</dbReference>
<feature type="transmembrane region" description="Helical" evidence="6">
    <location>
        <begin position="91"/>
        <end position="115"/>
    </location>
</feature>
<accession>R0B9X9</accession>
<dbReference type="AlphaFoldDB" id="R0B9X9"/>
<comment type="caution">
    <text evidence="7">The sequence shown here is derived from an EMBL/GenBank/DDBJ whole genome shotgun (WGS) entry which is preliminary data.</text>
</comment>
<dbReference type="GO" id="GO:0022857">
    <property type="term" value="F:transmembrane transporter activity"/>
    <property type="evidence" value="ECO:0007669"/>
    <property type="project" value="InterPro"/>
</dbReference>
<dbReference type="Pfam" id="PF02653">
    <property type="entry name" value="BPD_transp_2"/>
    <property type="match status" value="1"/>
</dbReference>
<proteinExistence type="predicted"/>
<reference evidence="7 8" key="1">
    <citation type="submission" date="2013-01" db="EMBL/GenBank/DDBJ databases">
        <title>The Genome Sequence of Clostridium bolteae 90B8.</title>
        <authorList>
            <consortium name="The Broad Institute Genome Sequencing Platform"/>
            <person name="Earl A."/>
            <person name="Ward D."/>
            <person name="Feldgarden M."/>
            <person name="Gevers D."/>
            <person name="Courvalin P."/>
            <person name="Lambert T."/>
            <person name="Walker B."/>
            <person name="Young S.K."/>
            <person name="Zeng Q."/>
            <person name="Gargeya S."/>
            <person name="Fitzgerald M."/>
            <person name="Haas B."/>
            <person name="Abouelleil A."/>
            <person name="Alvarado L."/>
            <person name="Arachchi H.M."/>
            <person name="Berlin A.M."/>
            <person name="Chapman S.B."/>
            <person name="Dewar J."/>
            <person name="Goldberg J."/>
            <person name="Griggs A."/>
            <person name="Gujja S."/>
            <person name="Hansen M."/>
            <person name="Howarth C."/>
            <person name="Imamovic A."/>
            <person name="Larimer J."/>
            <person name="McCowan C."/>
            <person name="Murphy C."/>
            <person name="Neiman D."/>
            <person name="Pearson M."/>
            <person name="Priest M."/>
            <person name="Roberts A."/>
            <person name="Saif S."/>
            <person name="Shea T."/>
            <person name="Sisk P."/>
            <person name="Sykes S."/>
            <person name="Wortman J."/>
            <person name="Nusbaum C."/>
            <person name="Birren B."/>
        </authorList>
    </citation>
    <scope>NUCLEOTIDE SEQUENCE [LARGE SCALE GENOMIC DNA]</scope>
    <source>
        <strain evidence="7 8">90B8</strain>
    </source>
</reference>
<organism evidence="7 8">
    <name type="scientific">Enterocloster bolteae 90B8</name>
    <dbReference type="NCBI Taxonomy" id="997897"/>
    <lineage>
        <taxon>Bacteria</taxon>
        <taxon>Bacillati</taxon>
        <taxon>Bacillota</taxon>
        <taxon>Clostridia</taxon>
        <taxon>Lachnospirales</taxon>
        <taxon>Lachnospiraceae</taxon>
        <taxon>Enterocloster</taxon>
    </lineage>
</organism>
<feature type="transmembrane region" description="Helical" evidence="6">
    <location>
        <begin position="266"/>
        <end position="285"/>
    </location>
</feature>
<dbReference type="GO" id="GO:0005886">
    <property type="term" value="C:plasma membrane"/>
    <property type="evidence" value="ECO:0007669"/>
    <property type="project" value="UniProtKB-SubCell"/>
</dbReference>
<evidence type="ECO:0000256" key="3">
    <source>
        <dbReference type="ARBA" id="ARBA00022692"/>
    </source>
</evidence>
<sequence>MLTNQKKSVLHKTLHKIGVEIALVVLILIAIILEPKFINSQNVINVLRQVSVTGFIAIGMTFVIICGGIDLSVAGMVGLSGMVAVILQGRIGVLPTIMVIMALAVVVGICNGYNITRGLAPFIMTMSMDTVLRGTAYLTTNGQPVAGAIPSYKYLGAGFILGVPVPVIIFLIVIVASNFVLTRTVFGRQVFAVGGNAEAARLAGISIMRTKILVYIISAAFAGISAIVLTARMGACDPTVGLNYQTDAVAAAVIGGTSMQGGEGRVYRTVVGALIIGILSNIFNLMGLNNYMQVVMKGIIIFAAVFWDNNKKLRSI</sequence>
<dbReference type="PANTHER" id="PTHR32196">
    <property type="entry name" value="ABC TRANSPORTER PERMEASE PROTEIN YPHD-RELATED-RELATED"/>
    <property type="match status" value="1"/>
</dbReference>
<protein>
    <recommendedName>
        <fullName evidence="9">Ribose ABC transporter permease</fullName>
    </recommendedName>
</protein>
<dbReference type="CDD" id="cd06579">
    <property type="entry name" value="TM_PBP1_transp_AraH_like"/>
    <property type="match status" value="1"/>
</dbReference>